<dbReference type="InterPro" id="IPR042206">
    <property type="entry name" value="CRISPR-assoc_Cas1_C"/>
</dbReference>
<keyword evidence="8 9" id="KW-0464">Manganese</keyword>
<dbReference type="NCBIfam" id="TIGR03641">
    <property type="entry name" value="cas1_HMARI"/>
    <property type="match status" value="1"/>
</dbReference>
<dbReference type="HAMAP" id="MF_01470">
    <property type="entry name" value="Cas1"/>
    <property type="match status" value="1"/>
</dbReference>
<keyword evidence="6 9" id="KW-0051">Antiviral defense</keyword>
<evidence type="ECO:0000256" key="2">
    <source>
        <dbReference type="ARBA" id="ARBA00022723"/>
    </source>
</evidence>
<evidence type="ECO:0000256" key="4">
    <source>
        <dbReference type="ARBA" id="ARBA00022801"/>
    </source>
</evidence>
<evidence type="ECO:0000256" key="8">
    <source>
        <dbReference type="ARBA" id="ARBA00023211"/>
    </source>
</evidence>
<evidence type="ECO:0000256" key="3">
    <source>
        <dbReference type="ARBA" id="ARBA00022759"/>
    </source>
</evidence>
<keyword evidence="2 9" id="KW-0479">Metal-binding</keyword>
<dbReference type="InterPro" id="IPR042211">
    <property type="entry name" value="CRISPR-assoc_Cas1_N"/>
</dbReference>
<comment type="caution">
    <text evidence="10">The sequence shown here is derived from an EMBL/GenBank/DDBJ whole genome shotgun (WGS) entry which is preliminary data.</text>
</comment>
<evidence type="ECO:0000256" key="1">
    <source>
        <dbReference type="ARBA" id="ARBA00022722"/>
    </source>
</evidence>
<feature type="binding site" evidence="9">
    <location>
        <position position="222"/>
    </location>
    <ligand>
        <name>Mn(2+)</name>
        <dbReference type="ChEBI" id="CHEBI:29035"/>
    </ligand>
</feature>
<feature type="binding site" evidence="9">
    <location>
        <position position="237"/>
    </location>
    <ligand>
        <name>Mn(2+)</name>
        <dbReference type="ChEBI" id="CHEBI:29035"/>
    </ligand>
</feature>
<dbReference type="GO" id="GO:0004519">
    <property type="term" value="F:endonuclease activity"/>
    <property type="evidence" value="ECO:0007669"/>
    <property type="project" value="UniProtKB-KW"/>
</dbReference>
<comment type="cofactor">
    <cofactor evidence="9">
        <name>Mg(2+)</name>
        <dbReference type="ChEBI" id="CHEBI:18420"/>
    </cofactor>
    <cofactor evidence="9">
        <name>Mn(2+)</name>
        <dbReference type="ChEBI" id="CHEBI:29035"/>
    </cofactor>
</comment>
<dbReference type="PANTHER" id="PTHR43219">
    <property type="entry name" value="CRISPR-ASSOCIATED ENDONUCLEASE CAS1"/>
    <property type="match status" value="1"/>
</dbReference>
<keyword evidence="3 9" id="KW-0255">Endonuclease</keyword>
<name>A0ABV1I8R1_9FIRM</name>
<sequence length="330" mass="39369">MGQSFYVYNDGDLKRKDNTLRFTSYEGEKRDIPIERIDDIYIMSEMSFNTTFLTYISQYGIPIHFFNYYNFYTGSFYPREQLLAGNMLVKQVEHYTDYTKRMVIAQKFIEAAADNIYRNLRYYNGRGKAVSQQMREIDSLRREIDRSNTIEELMGIEGNIRKSYYSAWNIIVDQEINFDKRVMHPPDNMINSLISFVNSLIYSKVLSEIYKTQLNPTISYLHEPGVRRFSLCLDISEVFKPLIGDRLIFSLLNRRQITEDSFTKELNFLHLKKESSRLIAQELEKSLKKTIMHKELGRQVSYQYLMRLEAYKLIKHLIGEKQYEGFKIWW</sequence>
<dbReference type="NCBIfam" id="TIGR00287">
    <property type="entry name" value="cas1"/>
    <property type="match status" value="1"/>
</dbReference>
<reference evidence="10 11" key="1">
    <citation type="submission" date="2024-04" db="EMBL/GenBank/DDBJ databases">
        <title>Human intestinal bacterial collection.</title>
        <authorList>
            <person name="Pauvert C."/>
            <person name="Hitch T.C.A."/>
            <person name="Clavel T."/>
        </authorList>
    </citation>
    <scope>NUCLEOTIDE SEQUENCE [LARGE SCALE GENOMIC DNA]</scope>
    <source>
        <strain evidence="10 11">CLA-AA-H181</strain>
    </source>
</reference>
<keyword evidence="11" id="KW-1185">Reference proteome</keyword>
<evidence type="ECO:0000313" key="10">
    <source>
        <dbReference type="EMBL" id="MEQ2591778.1"/>
    </source>
</evidence>
<comment type="function">
    <text evidence="9">CRISPR (clustered regularly interspaced short palindromic repeat), is an adaptive immune system that provides protection against mobile genetic elements (viruses, transposable elements and conjugative plasmids). CRISPR clusters contain spacers, sequences complementary to antecedent mobile elements, and target invading nucleic acids. CRISPR clusters are transcribed and processed into CRISPR RNA (crRNA). Acts as a dsDNA endonuclease. Involved in the integration of spacer DNA into the CRISPR cassette.</text>
</comment>
<keyword evidence="1 9" id="KW-0540">Nuclease</keyword>
<keyword evidence="7 9" id="KW-0238">DNA-binding</keyword>
<dbReference type="RefSeq" id="WP_118757831.1">
    <property type="nucleotide sequence ID" value="NZ_JBBNGJ010000001.1"/>
</dbReference>
<dbReference type="Gene3D" id="3.100.10.20">
    <property type="entry name" value="CRISPR-associated endonuclease Cas1, N-terminal domain"/>
    <property type="match status" value="1"/>
</dbReference>
<feature type="binding site" evidence="9">
    <location>
        <position position="157"/>
    </location>
    <ligand>
        <name>Mn(2+)</name>
        <dbReference type="ChEBI" id="CHEBI:29035"/>
    </ligand>
</feature>
<dbReference type="InterPro" id="IPR019858">
    <property type="entry name" value="CRISPR-assoc_Cas1_HMARI/TNEAP"/>
</dbReference>
<proteinExistence type="inferred from homology"/>
<evidence type="ECO:0000256" key="7">
    <source>
        <dbReference type="ARBA" id="ARBA00023125"/>
    </source>
</evidence>
<dbReference type="Proteomes" id="UP001494672">
    <property type="component" value="Unassembled WGS sequence"/>
</dbReference>
<dbReference type="CDD" id="cd09722">
    <property type="entry name" value="Cas1_I-B"/>
    <property type="match status" value="1"/>
</dbReference>
<gene>
    <name evidence="10" type="primary">cas1b</name>
    <name evidence="9" type="synonym">cas1</name>
    <name evidence="10" type="ORF">AAAU18_02470</name>
</gene>
<organism evidence="10 11">
    <name type="scientific">Coprococcus aceti</name>
    <dbReference type="NCBI Taxonomy" id="2981786"/>
    <lineage>
        <taxon>Bacteria</taxon>
        <taxon>Bacillati</taxon>
        <taxon>Bacillota</taxon>
        <taxon>Clostridia</taxon>
        <taxon>Lachnospirales</taxon>
        <taxon>Lachnospiraceae</taxon>
        <taxon>Coprococcus</taxon>
    </lineage>
</organism>
<keyword evidence="5 9" id="KW-0460">Magnesium</keyword>
<dbReference type="EMBL" id="JBBNGJ010000001">
    <property type="protein sequence ID" value="MEQ2591778.1"/>
    <property type="molecule type" value="Genomic_DNA"/>
</dbReference>
<comment type="similarity">
    <text evidence="9">Belongs to the CRISPR-associated endonuclease Cas1 family.</text>
</comment>
<dbReference type="InterPro" id="IPR002729">
    <property type="entry name" value="CRISPR-assoc_Cas1"/>
</dbReference>
<dbReference type="Gene3D" id="1.20.120.920">
    <property type="entry name" value="CRISPR-associated endonuclease Cas1, C-terminal domain"/>
    <property type="match status" value="1"/>
</dbReference>
<evidence type="ECO:0000256" key="5">
    <source>
        <dbReference type="ARBA" id="ARBA00022842"/>
    </source>
</evidence>
<protein>
    <recommendedName>
        <fullName evidence="9">CRISPR-associated endonuclease Cas1</fullName>
        <ecNumber evidence="9">3.1.-.-</ecNumber>
    </recommendedName>
</protein>
<dbReference type="Pfam" id="PF01867">
    <property type="entry name" value="Cas_Cas1"/>
    <property type="match status" value="1"/>
</dbReference>
<accession>A0ABV1I8R1</accession>
<keyword evidence="4 9" id="KW-0378">Hydrolase</keyword>
<dbReference type="EC" id="3.1.-.-" evidence="9"/>
<evidence type="ECO:0000256" key="6">
    <source>
        <dbReference type="ARBA" id="ARBA00023118"/>
    </source>
</evidence>
<evidence type="ECO:0000256" key="9">
    <source>
        <dbReference type="HAMAP-Rule" id="MF_01470"/>
    </source>
</evidence>
<dbReference type="PANTHER" id="PTHR43219:SF1">
    <property type="entry name" value="CRISPR-ASSOCIATED ENDONUCLEASE CAS1"/>
    <property type="match status" value="1"/>
</dbReference>
<evidence type="ECO:0000313" key="11">
    <source>
        <dbReference type="Proteomes" id="UP001494672"/>
    </source>
</evidence>
<comment type="subunit">
    <text evidence="9">Homodimer, forms a heterotetramer with a Cas2 homodimer.</text>
</comment>